<proteinExistence type="predicted"/>
<dbReference type="GO" id="GO:0003723">
    <property type="term" value="F:RNA binding"/>
    <property type="evidence" value="ECO:0007669"/>
    <property type="project" value="InterPro"/>
</dbReference>
<dbReference type="InterPro" id="IPR015947">
    <property type="entry name" value="PUA-like_sf"/>
</dbReference>
<gene>
    <name evidence="2" type="ORF">POM88_008056</name>
</gene>
<reference evidence="2" key="2">
    <citation type="submission" date="2023-05" db="EMBL/GenBank/DDBJ databases">
        <authorList>
            <person name="Schelkunov M.I."/>
        </authorList>
    </citation>
    <scope>NUCLEOTIDE SEQUENCE</scope>
    <source>
        <strain evidence="2">Hsosn_3</strain>
        <tissue evidence="2">Leaf</tissue>
    </source>
</reference>
<dbReference type="Proteomes" id="UP001237642">
    <property type="component" value="Unassembled WGS sequence"/>
</dbReference>
<accession>A0AAD8N845</accession>
<comment type="caution">
    <text evidence="2">The sequence shown here is derived from an EMBL/GenBank/DDBJ whole genome shotgun (WGS) entry which is preliminary data.</text>
</comment>
<protein>
    <recommendedName>
        <fullName evidence="1">Protein kinase domain-containing protein</fullName>
    </recommendedName>
</protein>
<sequence length="196" mass="21584">MDSEFLDEGLIPTLQHAHDNLLVENPETVPYQTCVLNQLSEPFKIFEFDFSRRPDSHGEVELHIKATKDGTIHVVGSCQHCALFQGKCAEAVLRGAQVFVPGVLACSAHVEEGDVVAVSVALEQSISEGKWGTGITRGTVMQGLQTGKNPMVMIQPIAVEDVKREVKILQALSGHENVVQFYNAFEDENFVYIAME</sequence>
<reference evidence="2" key="1">
    <citation type="submission" date="2023-02" db="EMBL/GenBank/DDBJ databases">
        <title>Genome of toxic invasive species Heracleum sosnowskyi carries increased number of genes despite the absence of recent whole-genome duplications.</title>
        <authorList>
            <person name="Schelkunov M."/>
            <person name="Shtratnikova V."/>
            <person name="Makarenko M."/>
            <person name="Klepikova A."/>
            <person name="Omelchenko D."/>
            <person name="Novikova G."/>
            <person name="Obukhova E."/>
            <person name="Bogdanov V."/>
            <person name="Penin A."/>
            <person name="Logacheva M."/>
        </authorList>
    </citation>
    <scope>NUCLEOTIDE SEQUENCE</scope>
    <source>
        <strain evidence="2">Hsosn_3</strain>
        <tissue evidence="2">Leaf</tissue>
    </source>
</reference>
<evidence type="ECO:0000313" key="2">
    <source>
        <dbReference type="EMBL" id="KAK1398193.1"/>
    </source>
</evidence>
<dbReference type="SUPFAM" id="SSF56112">
    <property type="entry name" value="Protein kinase-like (PK-like)"/>
    <property type="match status" value="1"/>
</dbReference>
<dbReference type="SUPFAM" id="SSF88697">
    <property type="entry name" value="PUA domain-like"/>
    <property type="match status" value="1"/>
</dbReference>
<evidence type="ECO:0000313" key="3">
    <source>
        <dbReference type="Proteomes" id="UP001237642"/>
    </source>
</evidence>
<dbReference type="EMBL" id="JAUIZM010000002">
    <property type="protein sequence ID" value="KAK1398193.1"/>
    <property type="molecule type" value="Genomic_DNA"/>
</dbReference>
<dbReference type="InterPro" id="IPR036974">
    <property type="entry name" value="PUA_sf"/>
</dbReference>
<dbReference type="Gene3D" id="3.30.200.20">
    <property type="entry name" value="Phosphorylase Kinase, domain 1"/>
    <property type="match status" value="1"/>
</dbReference>
<dbReference type="GO" id="GO:0005524">
    <property type="term" value="F:ATP binding"/>
    <property type="evidence" value="ECO:0007669"/>
    <property type="project" value="InterPro"/>
</dbReference>
<keyword evidence="3" id="KW-1185">Reference proteome</keyword>
<dbReference type="InterPro" id="IPR011009">
    <property type="entry name" value="Kinase-like_dom_sf"/>
</dbReference>
<dbReference type="InterPro" id="IPR000719">
    <property type="entry name" value="Prot_kinase_dom"/>
</dbReference>
<dbReference type="Gene3D" id="2.30.130.10">
    <property type="entry name" value="PUA domain"/>
    <property type="match status" value="1"/>
</dbReference>
<dbReference type="Gene3D" id="2.70.160.11">
    <property type="entry name" value="Hnrnp arginine n-methyltransferase1"/>
    <property type="match status" value="1"/>
</dbReference>
<dbReference type="AlphaFoldDB" id="A0AAD8N845"/>
<dbReference type="GO" id="GO:0004672">
    <property type="term" value="F:protein kinase activity"/>
    <property type="evidence" value="ECO:0007669"/>
    <property type="project" value="InterPro"/>
</dbReference>
<evidence type="ECO:0000259" key="1">
    <source>
        <dbReference type="PROSITE" id="PS50011"/>
    </source>
</evidence>
<name>A0AAD8N845_9APIA</name>
<organism evidence="2 3">
    <name type="scientific">Heracleum sosnowskyi</name>
    <dbReference type="NCBI Taxonomy" id="360622"/>
    <lineage>
        <taxon>Eukaryota</taxon>
        <taxon>Viridiplantae</taxon>
        <taxon>Streptophyta</taxon>
        <taxon>Embryophyta</taxon>
        <taxon>Tracheophyta</taxon>
        <taxon>Spermatophyta</taxon>
        <taxon>Magnoliopsida</taxon>
        <taxon>eudicotyledons</taxon>
        <taxon>Gunneridae</taxon>
        <taxon>Pentapetalae</taxon>
        <taxon>asterids</taxon>
        <taxon>campanulids</taxon>
        <taxon>Apiales</taxon>
        <taxon>Apiaceae</taxon>
        <taxon>Apioideae</taxon>
        <taxon>apioid superclade</taxon>
        <taxon>Tordylieae</taxon>
        <taxon>Tordyliinae</taxon>
        <taxon>Heracleum</taxon>
    </lineage>
</organism>
<feature type="domain" description="Protein kinase" evidence="1">
    <location>
        <begin position="120"/>
        <end position="196"/>
    </location>
</feature>
<dbReference type="PROSITE" id="PS50890">
    <property type="entry name" value="PUA"/>
    <property type="match status" value="1"/>
</dbReference>
<dbReference type="PROSITE" id="PS50011">
    <property type="entry name" value="PROTEIN_KINASE_DOM"/>
    <property type="match status" value="1"/>
</dbReference>